<gene>
    <name evidence="2" type="ORF">ACFOKA_03275</name>
</gene>
<keyword evidence="3" id="KW-1185">Reference proteome</keyword>
<evidence type="ECO:0000313" key="2">
    <source>
        <dbReference type="EMBL" id="MFC3050922.1"/>
    </source>
</evidence>
<reference evidence="3" key="1">
    <citation type="journal article" date="2019" name="Int. J. Syst. Evol. Microbiol.">
        <title>The Global Catalogue of Microorganisms (GCM) 10K type strain sequencing project: providing services to taxonomists for standard genome sequencing and annotation.</title>
        <authorList>
            <consortium name="The Broad Institute Genomics Platform"/>
            <consortium name="The Broad Institute Genome Sequencing Center for Infectious Disease"/>
            <person name="Wu L."/>
            <person name="Ma J."/>
        </authorList>
    </citation>
    <scope>NUCLEOTIDE SEQUENCE [LARGE SCALE GENOMIC DNA]</scope>
    <source>
        <strain evidence="3">KCTC 62164</strain>
    </source>
</reference>
<feature type="chain" id="PRO_5047184600" evidence="1">
    <location>
        <begin position="24"/>
        <end position="155"/>
    </location>
</feature>
<evidence type="ECO:0000256" key="1">
    <source>
        <dbReference type="SAM" id="SignalP"/>
    </source>
</evidence>
<dbReference type="EMBL" id="JBHRSL010000002">
    <property type="protein sequence ID" value="MFC3050922.1"/>
    <property type="molecule type" value="Genomic_DNA"/>
</dbReference>
<organism evidence="2 3">
    <name type="scientific">Kordiimonas pumila</name>
    <dbReference type="NCBI Taxonomy" id="2161677"/>
    <lineage>
        <taxon>Bacteria</taxon>
        <taxon>Pseudomonadati</taxon>
        <taxon>Pseudomonadota</taxon>
        <taxon>Alphaproteobacteria</taxon>
        <taxon>Kordiimonadales</taxon>
        <taxon>Kordiimonadaceae</taxon>
        <taxon>Kordiimonas</taxon>
    </lineage>
</organism>
<name>A0ABV7D2U5_9PROT</name>
<accession>A0ABV7D2U5</accession>
<evidence type="ECO:0000313" key="3">
    <source>
        <dbReference type="Proteomes" id="UP001595444"/>
    </source>
</evidence>
<proteinExistence type="predicted"/>
<dbReference type="Proteomes" id="UP001595444">
    <property type="component" value="Unassembled WGS sequence"/>
</dbReference>
<comment type="caution">
    <text evidence="2">The sequence shown here is derived from an EMBL/GenBank/DDBJ whole genome shotgun (WGS) entry which is preliminary data.</text>
</comment>
<dbReference type="RefSeq" id="WP_194212357.1">
    <property type="nucleotide sequence ID" value="NZ_CP061205.1"/>
</dbReference>
<sequence length="155" mass="17558">MKPIYLLCTLFIAALTHQQTAIADDGKPWPEAEFEVFKMAPGKLESFIRTLEKWDQVSAVGGQPPTQMFLHEHGGDWDVLLFKPYPKTPITPDQQAAMTAKAEELNLKTGLAFFIEVRKNVAWHTESKARGPVSAAQWIERLDTWRTEHPEAAKE</sequence>
<feature type="signal peptide" evidence="1">
    <location>
        <begin position="1"/>
        <end position="23"/>
    </location>
</feature>
<protein>
    <submittedName>
        <fullName evidence="2">Uncharacterized protein</fullName>
    </submittedName>
</protein>
<keyword evidence="1" id="KW-0732">Signal</keyword>